<feature type="transmembrane region" description="Helical" evidence="1">
    <location>
        <begin position="52"/>
        <end position="72"/>
    </location>
</feature>
<keyword evidence="1" id="KW-0812">Transmembrane</keyword>
<feature type="non-terminal residue" evidence="2">
    <location>
        <position position="112"/>
    </location>
</feature>
<accession>A0A0D7APX0</accession>
<feature type="transmembrane region" description="Helical" evidence="1">
    <location>
        <begin position="92"/>
        <end position="111"/>
    </location>
</feature>
<keyword evidence="1" id="KW-0472">Membrane</keyword>
<evidence type="ECO:0008006" key="4">
    <source>
        <dbReference type="Google" id="ProtNLM"/>
    </source>
</evidence>
<sequence length="112" mass="12542">ELHENVGSTTRDFLMIERNVLAHLRLALTLFFLACSTLVVHSSIWGRDASVALASVEMFAAVLAIIAGAYQYERMYRAVSGWRAFILPETRPHLVLMSIVSVIIFGLCILYI</sequence>
<feature type="transmembrane region" description="Helical" evidence="1">
    <location>
        <begin position="20"/>
        <end position="40"/>
    </location>
</feature>
<evidence type="ECO:0000313" key="3">
    <source>
        <dbReference type="Proteomes" id="UP000054144"/>
    </source>
</evidence>
<keyword evidence="1" id="KW-1133">Transmembrane helix</keyword>
<dbReference type="EMBL" id="KN881618">
    <property type="protein sequence ID" value="KIY53361.1"/>
    <property type="molecule type" value="Genomic_DNA"/>
</dbReference>
<evidence type="ECO:0000313" key="2">
    <source>
        <dbReference type="EMBL" id="KIY53361.1"/>
    </source>
</evidence>
<name>A0A0D7APX0_9AGAR</name>
<dbReference type="Proteomes" id="UP000054144">
    <property type="component" value="Unassembled WGS sequence"/>
</dbReference>
<organism evidence="2 3">
    <name type="scientific">Fistulina hepatica ATCC 64428</name>
    <dbReference type="NCBI Taxonomy" id="1128425"/>
    <lineage>
        <taxon>Eukaryota</taxon>
        <taxon>Fungi</taxon>
        <taxon>Dikarya</taxon>
        <taxon>Basidiomycota</taxon>
        <taxon>Agaricomycotina</taxon>
        <taxon>Agaricomycetes</taxon>
        <taxon>Agaricomycetidae</taxon>
        <taxon>Agaricales</taxon>
        <taxon>Fistulinaceae</taxon>
        <taxon>Fistulina</taxon>
    </lineage>
</organism>
<dbReference type="AlphaFoldDB" id="A0A0D7APX0"/>
<gene>
    <name evidence="2" type="ORF">FISHEDRAFT_13189</name>
</gene>
<protein>
    <recommendedName>
        <fullName evidence="4">DUF202 domain-containing protein</fullName>
    </recommendedName>
</protein>
<evidence type="ECO:0000256" key="1">
    <source>
        <dbReference type="SAM" id="Phobius"/>
    </source>
</evidence>
<keyword evidence="3" id="KW-1185">Reference proteome</keyword>
<reference evidence="2 3" key="1">
    <citation type="journal article" date="2015" name="Fungal Genet. Biol.">
        <title>Evolution of novel wood decay mechanisms in Agaricales revealed by the genome sequences of Fistulina hepatica and Cylindrobasidium torrendii.</title>
        <authorList>
            <person name="Floudas D."/>
            <person name="Held B.W."/>
            <person name="Riley R."/>
            <person name="Nagy L.G."/>
            <person name="Koehler G."/>
            <person name="Ransdell A.S."/>
            <person name="Younus H."/>
            <person name="Chow J."/>
            <person name="Chiniquy J."/>
            <person name="Lipzen A."/>
            <person name="Tritt A."/>
            <person name="Sun H."/>
            <person name="Haridas S."/>
            <person name="LaButti K."/>
            <person name="Ohm R.A."/>
            <person name="Kues U."/>
            <person name="Blanchette R.A."/>
            <person name="Grigoriev I.V."/>
            <person name="Minto R.E."/>
            <person name="Hibbett D.S."/>
        </authorList>
    </citation>
    <scope>NUCLEOTIDE SEQUENCE [LARGE SCALE GENOMIC DNA]</scope>
    <source>
        <strain evidence="2 3">ATCC 64428</strain>
    </source>
</reference>
<dbReference type="OrthoDB" id="5525680at2759"/>
<feature type="non-terminal residue" evidence="2">
    <location>
        <position position="1"/>
    </location>
</feature>
<proteinExistence type="predicted"/>